<dbReference type="Proteomes" id="UP000095512">
    <property type="component" value="Unassembled WGS sequence"/>
</dbReference>
<dbReference type="AlphaFoldDB" id="A0A174TRN0"/>
<evidence type="ECO:0000313" key="1">
    <source>
        <dbReference type="EMBL" id="CUQ12482.1"/>
    </source>
</evidence>
<evidence type="ECO:0000313" key="4">
    <source>
        <dbReference type="Proteomes" id="UP000182121"/>
    </source>
</evidence>
<proteinExistence type="predicted"/>
<accession>A0A174TRN0</accession>
<sequence>MGNKELKTTDSQRKAVREYEKRNYRLNIVFPDGTKERIEALNLNKTNSAFIRDTVLSKLDELEKILK</sequence>
<name>A0A174TRN0_9FIRM</name>
<dbReference type="Proteomes" id="UP000182121">
    <property type="component" value="Unassembled WGS sequence"/>
</dbReference>
<evidence type="ECO:0000313" key="3">
    <source>
        <dbReference type="Proteomes" id="UP000095512"/>
    </source>
</evidence>
<dbReference type="EMBL" id="FOIO01000020">
    <property type="protein sequence ID" value="SET71929.1"/>
    <property type="molecule type" value="Genomic_DNA"/>
</dbReference>
<gene>
    <name evidence="1" type="ORF">ERS852480_04920</name>
    <name evidence="2" type="ORF">SAMN05216521_102073</name>
</gene>
<evidence type="ECO:0000313" key="2">
    <source>
        <dbReference type="EMBL" id="SET71929.1"/>
    </source>
</evidence>
<reference evidence="2 4" key="2">
    <citation type="submission" date="2016-10" db="EMBL/GenBank/DDBJ databases">
        <authorList>
            <person name="Varghese N."/>
            <person name="Submissions S."/>
        </authorList>
    </citation>
    <scope>NUCLEOTIDE SEQUENCE [LARGE SCALE GENOMIC DNA]</scope>
    <source>
        <strain evidence="2 4">NLAE-zl-C196</strain>
    </source>
</reference>
<reference evidence="1 3" key="1">
    <citation type="submission" date="2015-09" db="EMBL/GenBank/DDBJ databases">
        <authorList>
            <consortium name="Pathogen Informatics"/>
        </authorList>
    </citation>
    <scope>NUCLEOTIDE SEQUENCE [LARGE SCALE GENOMIC DNA]</scope>
    <source>
        <strain evidence="1 3">2789STDY5834865</strain>
    </source>
</reference>
<dbReference type="EMBL" id="CZAB01000091">
    <property type="protein sequence ID" value="CUQ12482.1"/>
    <property type="molecule type" value="Genomic_DNA"/>
</dbReference>
<organism evidence="1 3">
    <name type="scientific">Enterocloster clostridioformis</name>
    <dbReference type="NCBI Taxonomy" id="1531"/>
    <lineage>
        <taxon>Bacteria</taxon>
        <taxon>Bacillati</taxon>
        <taxon>Bacillota</taxon>
        <taxon>Clostridia</taxon>
        <taxon>Lachnospirales</taxon>
        <taxon>Lachnospiraceae</taxon>
        <taxon>Enterocloster</taxon>
    </lineage>
</organism>
<protein>
    <submittedName>
        <fullName evidence="1">Uncharacterized protein</fullName>
    </submittedName>
</protein>